<evidence type="ECO:0000313" key="10">
    <source>
        <dbReference type="Proteomes" id="UP000261600"/>
    </source>
</evidence>
<dbReference type="Gene3D" id="2.10.60.10">
    <property type="entry name" value="CD59"/>
    <property type="match status" value="1"/>
</dbReference>
<dbReference type="SUPFAM" id="SSF57302">
    <property type="entry name" value="Snake toxin-like"/>
    <property type="match status" value="1"/>
</dbReference>
<keyword evidence="3" id="KW-0336">GPI-anchor</keyword>
<keyword evidence="8" id="KW-0449">Lipoprotein</keyword>
<evidence type="ECO:0000313" key="9">
    <source>
        <dbReference type="Ensembl" id="ENSMALP00000010270.1"/>
    </source>
</evidence>
<dbReference type="Ensembl" id="ENSMALT00000010490.1">
    <property type="protein sequence ID" value="ENSMALP00000010270.1"/>
    <property type="gene ID" value="ENSMALG00000007317.1"/>
</dbReference>
<proteinExistence type="predicted"/>
<keyword evidence="4" id="KW-0732">Signal</keyword>
<dbReference type="InterPro" id="IPR045860">
    <property type="entry name" value="Snake_toxin-like_sf"/>
</dbReference>
<dbReference type="GO" id="GO:0098552">
    <property type="term" value="C:side of membrane"/>
    <property type="evidence" value="ECO:0007669"/>
    <property type="project" value="UniProtKB-KW"/>
</dbReference>
<dbReference type="Pfam" id="PF25152">
    <property type="entry name" value="CD59"/>
    <property type="match status" value="1"/>
</dbReference>
<name>A0A3Q3J1D2_MONAL</name>
<evidence type="ECO:0000256" key="8">
    <source>
        <dbReference type="ARBA" id="ARBA00023288"/>
    </source>
</evidence>
<keyword evidence="10" id="KW-1185">Reference proteome</keyword>
<dbReference type="InterPro" id="IPR056949">
    <property type="entry name" value="CD59"/>
</dbReference>
<evidence type="ECO:0000256" key="5">
    <source>
        <dbReference type="ARBA" id="ARBA00023136"/>
    </source>
</evidence>
<organism evidence="9 10">
    <name type="scientific">Monopterus albus</name>
    <name type="common">Swamp eel</name>
    <dbReference type="NCBI Taxonomy" id="43700"/>
    <lineage>
        <taxon>Eukaryota</taxon>
        <taxon>Metazoa</taxon>
        <taxon>Chordata</taxon>
        <taxon>Craniata</taxon>
        <taxon>Vertebrata</taxon>
        <taxon>Euteleostomi</taxon>
        <taxon>Actinopterygii</taxon>
        <taxon>Neopterygii</taxon>
        <taxon>Teleostei</taxon>
        <taxon>Neoteleostei</taxon>
        <taxon>Acanthomorphata</taxon>
        <taxon>Anabantaria</taxon>
        <taxon>Synbranchiformes</taxon>
        <taxon>Synbranchidae</taxon>
        <taxon>Monopterus</taxon>
    </lineage>
</organism>
<reference evidence="9" key="2">
    <citation type="submission" date="2025-09" db="UniProtKB">
        <authorList>
            <consortium name="Ensembl"/>
        </authorList>
    </citation>
    <scope>IDENTIFICATION</scope>
</reference>
<protein>
    <recommendedName>
        <fullName evidence="2">CD59 glycoprotein</fullName>
    </recommendedName>
</protein>
<dbReference type="PROSITE" id="PS00983">
    <property type="entry name" value="LY6_UPAR"/>
    <property type="match status" value="1"/>
</dbReference>
<reference evidence="9" key="1">
    <citation type="submission" date="2025-08" db="UniProtKB">
        <authorList>
            <consortium name="Ensembl"/>
        </authorList>
    </citation>
    <scope>IDENTIFICATION</scope>
</reference>
<accession>A0A3Q3J1D2</accession>
<evidence type="ECO:0000256" key="2">
    <source>
        <dbReference type="ARBA" id="ARBA00015038"/>
    </source>
</evidence>
<keyword evidence="6" id="KW-1015">Disulfide bond</keyword>
<keyword evidence="5" id="KW-0472">Membrane</keyword>
<evidence type="ECO:0000256" key="1">
    <source>
        <dbReference type="ARBA" id="ARBA00004589"/>
    </source>
</evidence>
<dbReference type="Proteomes" id="UP000261600">
    <property type="component" value="Unplaced"/>
</dbReference>
<evidence type="ECO:0000256" key="6">
    <source>
        <dbReference type="ARBA" id="ARBA00023157"/>
    </source>
</evidence>
<dbReference type="AlphaFoldDB" id="A0A3Q3J1D2"/>
<dbReference type="InterPro" id="IPR018363">
    <property type="entry name" value="CD59_antigen_CS"/>
</dbReference>
<evidence type="ECO:0000256" key="7">
    <source>
        <dbReference type="ARBA" id="ARBA00023180"/>
    </source>
</evidence>
<sequence length="106" mass="11756">MSVSLSPAGLSLQCYSCPDGSSSSCEVKQECQQSEDGCLKIIKRTYTSCMRYADCDYKILAARYPLPDFDFSCCQSDLCNGKEKSCLLVVFSLQRIYLNAAQCAYP</sequence>
<evidence type="ECO:0000256" key="3">
    <source>
        <dbReference type="ARBA" id="ARBA00022622"/>
    </source>
</evidence>
<comment type="subcellular location">
    <subcellularLocation>
        <location evidence="1">Membrane</location>
        <topology evidence="1">Lipid-anchor</topology>
        <topology evidence="1">GPI-anchor</topology>
    </subcellularLocation>
</comment>
<keyword evidence="7" id="KW-0325">Glycoprotein</keyword>
<dbReference type="CDD" id="cd23554">
    <property type="entry name" value="TFP_LU_ECD_CD59"/>
    <property type="match status" value="1"/>
</dbReference>
<dbReference type="STRING" id="43700.ENSMALP00000010270"/>
<evidence type="ECO:0000256" key="4">
    <source>
        <dbReference type="ARBA" id="ARBA00022729"/>
    </source>
</evidence>